<name>A0AAD6X5K6_9AGAR</name>
<dbReference type="InterPro" id="IPR002401">
    <property type="entry name" value="Cyt_P450_E_grp-I"/>
</dbReference>
<evidence type="ECO:0000256" key="3">
    <source>
        <dbReference type="ARBA" id="ARBA00004721"/>
    </source>
</evidence>
<organism evidence="14 15">
    <name type="scientific">Mycena alexandri</name>
    <dbReference type="NCBI Taxonomy" id="1745969"/>
    <lineage>
        <taxon>Eukaryota</taxon>
        <taxon>Fungi</taxon>
        <taxon>Dikarya</taxon>
        <taxon>Basidiomycota</taxon>
        <taxon>Agaricomycotina</taxon>
        <taxon>Agaricomycetes</taxon>
        <taxon>Agaricomycetidae</taxon>
        <taxon>Agaricales</taxon>
        <taxon>Marasmiineae</taxon>
        <taxon>Mycenaceae</taxon>
        <taxon>Mycena</taxon>
    </lineage>
</organism>
<feature type="binding site" description="axial binding residue" evidence="13">
    <location>
        <position position="475"/>
    </location>
    <ligand>
        <name>heme</name>
        <dbReference type="ChEBI" id="CHEBI:30413"/>
    </ligand>
    <ligandPart>
        <name>Fe</name>
        <dbReference type="ChEBI" id="CHEBI:18248"/>
    </ligandPart>
</feature>
<dbReference type="PRINTS" id="PR00463">
    <property type="entry name" value="EP450I"/>
</dbReference>
<dbReference type="SUPFAM" id="SSF48264">
    <property type="entry name" value="Cytochrome P450"/>
    <property type="match status" value="1"/>
</dbReference>
<dbReference type="PANTHER" id="PTHR24305">
    <property type="entry name" value="CYTOCHROME P450"/>
    <property type="match status" value="1"/>
</dbReference>
<evidence type="ECO:0000256" key="7">
    <source>
        <dbReference type="ARBA" id="ARBA00022723"/>
    </source>
</evidence>
<evidence type="ECO:0000256" key="10">
    <source>
        <dbReference type="ARBA" id="ARBA00023004"/>
    </source>
</evidence>
<evidence type="ECO:0000313" key="14">
    <source>
        <dbReference type="EMBL" id="KAJ7032949.1"/>
    </source>
</evidence>
<keyword evidence="10 13" id="KW-0408">Iron</keyword>
<comment type="caution">
    <text evidence="14">The sequence shown here is derived from an EMBL/GenBank/DDBJ whole genome shotgun (WGS) entry which is preliminary data.</text>
</comment>
<dbReference type="Gene3D" id="1.10.630.10">
    <property type="entry name" value="Cytochrome P450"/>
    <property type="match status" value="1"/>
</dbReference>
<dbReference type="GO" id="GO:0004497">
    <property type="term" value="F:monooxygenase activity"/>
    <property type="evidence" value="ECO:0007669"/>
    <property type="project" value="UniProtKB-KW"/>
</dbReference>
<evidence type="ECO:0000256" key="5">
    <source>
        <dbReference type="ARBA" id="ARBA00022617"/>
    </source>
</evidence>
<keyword evidence="7 13" id="KW-0479">Metal-binding</keyword>
<evidence type="ECO:0000256" key="9">
    <source>
        <dbReference type="ARBA" id="ARBA00023002"/>
    </source>
</evidence>
<dbReference type="InterPro" id="IPR001128">
    <property type="entry name" value="Cyt_P450"/>
</dbReference>
<comment type="subcellular location">
    <subcellularLocation>
        <location evidence="2">Membrane</location>
    </subcellularLocation>
</comment>
<keyword evidence="5 13" id="KW-0349">Heme</keyword>
<evidence type="ECO:0000256" key="2">
    <source>
        <dbReference type="ARBA" id="ARBA00004370"/>
    </source>
</evidence>
<dbReference type="InterPro" id="IPR036396">
    <property type="entry name" value="Cyt_P450_sf"/>
</dbReference>
<gene>
    <name evidence="14" type="ORF">C8F04DRAFT_1106220</name>
</gene>
<evidence type="ECO:0000256" key="13">
    <source>
        <dbReference type="PIRSR" id="PIRSR602401-1"/>
    </source>
</evidence>
<keyword evidence="8" id="KW-1133">Transmembrane helix</keyword>
<evidence type="ECO:0000256" key="4">
    <source>
        <dbReference type="ARBA" id="ARBA00010617"/>
    </source>
</evidence>
<protein>
    <submittedName>
        <fullName evidence="14">Cytochrome P450</fullName>
    </submittedName>
</protein>
<dbReference type="GO" id="GO:0016705">
    <property type="term" value="F:oxidoreductase activity, acting on paired donors, with incorporation or reduction of molecular oxygen"/>
    <property type="evidence" value="ECO:0007669"/>
    <property type="project" value="InterPro"/>
</dbReference>
<dbReference type="GO" id="GO:0005506">
    <property type="term" value="F:iron ion binding"/>
    <property type="evidence" value="ECO:0007669"/>
    <property type="project" value="InterPro"/>
</dbReference>
<evidence type="ECO:0000313" key="15">
    <source>
        <dbReference type="Proteomes" id="UP001218188"/>
    </source>
</evidence>
<evidence type="ECO:0000256" key="11">
    <source>
        <dbReference type="ARBA" id="ARBA00023033"/>
    </source>
</evidence>
<evidence type="ECO:0000256" key="6">
    <source>
        <dbReference type="ARBA" id="ARBA00022692"/>
    </source>
</evidence>
<dbReference type="AlphaFoldDB" id="A0AAD6X5K6"/>
<dbReference type="Proteomes" id="UP001218188">
    <property type="component" value="Unassembled WGS sequence"/>
</dbReference>
<sequence length="533" mass="58648">MSAGLTSFQFIAEQAAHYATIIATLSSVLIIYLTLRGRNDTIRTIPGPPSPSWIFGHMLQLLLSPTYGDYEFQWQKLYGPFYRVKGCFGQQRLMISDPIAMQYILNSQDFHFGPNLENIVRMMYGTKSVMGETEENHKRLRAALNLGFTAAAVRNYQPVFAKAAQTLSEELEASSPGPTNICPLLSLATLSTISEAVLGYSTQDLGEDFMLNNYRIIALASSRSASHVLADAIGARLPKWVWTAAVHLPTPTFKSIRTAKFLADRVGAQVLEEKTEAARKGLDINTDLWGQLLTQGGEKTRNALTKDEIIAQTAIIMISGQDTSANTMVFGLLELAKAPKLQEQLRAEIHETLSSAGPGNVVQYDNMLLLNAFIKESLRMYPAEALSERMAIQDTVIPLSDGVTTSTGHRITRVPVRKGQICSLAIGSYQRLESRWGPDAGEFNPSRWLDGKTYKGEAVGPYANLLSFLGGPRVCLGWRFAILEMQVFLCELVGKFSFALSENDPVQTSFASTLLPTTVDGEKGAPMFITRIV</sequence>
<dbReference type="Pfam" id="PF00067">
    <property type="entry name" value="p450"/>
    <property type="match status" value="1"/>
</dbReference>
<keyword evidence="6" id="KW-0812">Transmembrane</keyword>
<accession>A0AAD6X5K6</accession>
<keyword evidence="9" id="KW-0560">Oxidoreductase</keyword>
<comment type="pathway">
    <text evidence="3">Secondary metabolite biosynthesis; terpenoid biosynthesis.</text>
</comment>
<dbReference type="InterPro" id="IPR050121">
    <property type="entry name" value="Cytochrome_P450_monoxygenase"/>
</dbReference>
<keyword evidence="15" id="KW-1185">Reference proteome</keyword>
<evidence type="ECO:0000256" key="8">
    <source>
        <dbReference type="ARBA" id="ARBA00022989"/>
    </source>
</evidence>
<dbReference type="PANTHER" id="PTHR24305:SF166">
    <property type="entry name" value="CYTOCHROME P450 12A4, MITOCHONDRIAL-RELATED"/>
    <property type="match status" value="1"/>
</dbReference>
<keyword evidence="11" id="KW-0503">Monooxygenase</keyword>
<dbReference type="GO" id="GO:0016020">
    <property type="term" value="C:membrane"/>
    <property type="evidence" value="ECO:0007669"/>
    <property type="project" value="UniProtKB-SubCell"/>
</dbReference>
<dbReference type="EMBL" id="JARJCM010000069">
    <property type="protein sequence ID" value="KAJ7032949.1"/>
    <property type="molecule type" value="Genomic_DNA"/>
</dbReference>
<keyword evidence="12" id="KW-0472">Membrane</keyword>
<dbReference type="GO" id="GO:0020037">
    <property type="term" value="F:heme binding"/>
    <property type="evidence" value="ECO:0007669"/>
    <property type="project" value="InterPro"/>
</dbReference>
<evidence type="ECO:0000256" key="12">
    <source>
        <dbReference type="ARBA" id="ARBA00023136"/>
    </source>
</evidence>
<dbReference type="PRINTS" id="PR00385">
    <property type="entry name" value="P450"/>
</dbReference>
<reference evidence="14" key="1">
    <citation type="submission" date="2023-03" db="EMBL/GenBank/DDBJ databases">
        <title>Massive genome expansion in bonnet fungi (Mycena s.s.) driven by repeated elements and novel gene families across ecological guilds.</title>
        <authorList>
            <consortium name="Lawrence Berkeley National Laboratory"/>
            <person name="Harder C.B."/>
            <person name="Miyauchi S."/>
            <person name="Viragh M."/>
            <person name="Kuo A."/>
            <person name="Thoen E."/>
            <person name="Andreopoulos B."/>
            <person name="Lu D."/>
            <person name="Skrede I."/>
            <person name="Drula E."/>
            <person name="Henrissat B."/>
            <person name="Morin E."/>
            <person name="Kohler A."/>
            <person name="Barry K."/>
            <person name="LaButti K."/>
            <person name="Morin E."/>
            <person name="Salamov A."/>
            <person name="Lipzen A."/>
            <person name="Mereny Z."/>
            <person name="Hegedus B."/>
            <person name="Baldrian P."/>
            <person name="Stursova M."/>
            <person name="Weitz H."/>
            <person name="Taylor A."/>
            <person name="Grigoriev I.V."/>
            <person name="Nagy L.G."/>
            <person name="Martin F."/>
            <person name="Kauserud H."/>
        </authorList>
    </citation>
    <scope>NUCLEOTIDE SEQUENCE</scope>
    <source>
        <strain evidence="14">CBHHK200</strain>
    </source>
</reference>
<evidence type="ECO:0000256" key="1">
    <source>
        <dbReference type="ARBA" id="ARBA00001971"/>
    </source>
</evidence>
<comment type="cofactor">
    <cofactor evidence="1 13">
        <name>heme</name>
        <dbReference type="ChEBI" id="CHEBI:30413"/>
    </cofactor>
</comment>
<proteinExistence type="inferred from homology"/>
<comment type="similarity">
    <text evidence="4">Belongs to the cytochrome P450 family.</text>
</comment>